<gene>
    <name evidence="1" type="ORF">DM02DRAFT_677997</name>
</gene>
<proteinExistence type="predicted"/>
<protein>
    <submittedName>
        <fullName evidence="1">Uncharacterized protein</fullName>
    </submittedName>
</protein>
<dbReference type="Proteomes" id="UP000244855">
    <property type="component" value="Unassembled WGS sequence"/>
</dbReference>
<organism evidence="1 2">
    <name type="scientific">Periconia macrospinosa</name>
    <dbReference type="NCBI Taxonomy" id="97972"/>
    <lineage>
        <taxon>Eukaryota</taxon>
        <taxon>Fungi</taxon>
        <taxon>Dikarya</taxon>
        <taxon>Ascomycota</taxon>
        <taxon>Pezizomycotina</taxon>
        <taxon>Dothideomycetes</taxon>
        <taxon>Pleosporomycetidae</taxon>
        <taxon>Pleosporales</taxon>
        <taxon>Massarineae</taxon>
        <taxon>Periconiaceae</taxon>
        <taxon>Periconia</taxon>
    </lineage>
</organism>
<reference evidence="1 2" key="1">
    <citation type="journal article" date="2018" name="Sci. Rep.">
        <title>Comparative genomics provides insights into the lifestyle and reveals functional heterogeneity of dark septate endophytic fungi.</title>
        <authorList>
            <person name="Knapp D.G."/>
            <person name="Nemeth J.B."/>
            <person name="Barry K."/>
            <person name="Hainaut M."/>
            <person name="Henrissat B."/>
            <person name="Johnson J."/>
            <person name="Kuo A."/>
            <person name="Lim J.H.P."/>
            <person name="Lipzen A."/>
            <person name="Nolan M."/>
            <person name="Ohm R.A."/>
            <person name="Tamas L."/>
            <person name="Grigoriev I.V."/>
            <person name="Spatafora J.W."/>
            <person name="Nagy L.G."/>
            <person name="Kovacs G.M."/>
        </authorList>
    </citation>
    <scope>NUCLEOTIDE SEQUENCE [LARGE SCALE GENOMIC DNA]</scope>
    <source>
        <strain evidence="1 2">DSE2036</strain>
    </source>
</reference>
<name>A0A2V1D0P3_9PLEO</name>
<keyword evidence="2" id="KW-1185">Reference proteome</keyword>
<dbReference type="EMBL" id="KZ805820">
    <property type="protein sequence ID" value="PVH91610.1"/>
    <property type="molecule type" value="Genomic_DNA"/>
</dbReference>
<evidence type="ECO:0000313" key="1">
    <source>
        <dbReference type="EMBL" id="PVH91610.1"/>
    </source>
</evidence>
<dbReference type="AlphaFoldDB" id="A0A2V1D0P3"/>
<sequence>MGIPDDPAREVGMRLAAIYQNKNRQKDAMGILEIIWHGRTAHGRVLPRADEVGMRLAAIYQNKNRQEDAMGILEIIWHGRTAHGCFFPGADEVGLRLAAIYQNKNRQEDAMRIRELIWQHGQTPIIAWKQPQSINLKRKYRRL</sequence>
<accession>A0A2V1D0P3</accession>
<evidence type="ECO:0000313" key="2">
    <source>
        <dbReference type="Proteomes" id="UP000244855"/>
    </source>
</evidence>